<keyword evidence="5" id="KW-1185">Reference proteome</keyword>
<dbReference type="STRING" id="1498499.EP47_09825"/>
<reference evidence="4 5" key="1">
    <citation type="submission" date="2014-05" db="EMBL/GenBank/DDBJ databases">
        <authorList>
            <person name="Rizzardi K."/>
            <person name="Winiecka-Krusnell J."/>
            <person name="Ramliden M."/>
            <person name="Alm E."/>
            <person name="Andersson S."/>
            <person name="Byfors S."/>
        </authorList>
    </citation>
    <scope>NUCLEOTIDE SEQUENCE [LARGE SCALE GENOMIC DNA]</scope>
    <source>
        <strain evidence="4 5">LEGN</strain>
    </source>
</reference>
<evidence type="ECO:0000256" key="1">
    <source>
        <dbReference type="ARBA" id="ARBA00022679"/>
    </source>
</evidence>
<dbReference type="AlphaFoldDB" id="A0A0A2SU54"/>
<dbReference type="SUPFAM" id="SSF55729">
    <property type="entry name" value="Acyl-CoA N-acyltransferases (Nat)"/>
    <property type="match status" value="1"/>
</dbReference>
<dbReference type="EMBL" id="JNCF01000033">
    <property type="protein sequence ID" value="KGP62919.1"/>
    <property type="molecule type" value="Genomic_DNA"/>
</dbReference>
<dbReference type="Pfam" id="PF00583">
    <property type="entry name" value="Acetyltransf_1"/>
    <property type="match status" value="2"/>
</dbReference>
<dbReference type="OrthoDB" id="9796919at2"/>
<evidence type="ECO:0000313" key="5">
    <source>
        <dbReference type="Proteomes" id="UP000054422"/>
    </source>
</evidence>
<dbReference type="RefSeq" id="WP_035890304.1">
    <property type="nucleotide sequence ID" value="NZ_JNCF01000033.1"/>
</dbReference>
<name>A0A0A2SU54_9GAMM</name>
<evidence type="ECO:0000256" key="2">
    <source>
        <dbReference type="ARBA" id="ARBA00023315"/>
    </source>
</evidence>
<dbReference type="PROSITE" id="PS51186">
    <property type="entry name" value="GNAT"/>
    <property type="match status" value="2"/>
</dbReference>
<dbReference type="InterPro" id="IPR016181">
    <property type="entry name" value="Acyl_CoA_acyltransferase"/>
</dbReference>
<keyword evidence="1 4" id="KW-0808">Transferase</keyword>
<dbReference type="Proteomes" id="UP000054422">
    <property type="component" value="Unassembled WGS sequence"/>
</dbReference>
<sequence>MINQTNQLDELQIKELKALMAECKKNDSSIPNVYLHILKQHRALPTSFLYYKDDLLVGFLSVYFFYDDAVEIAVLVHPRYRKQAIAKELIQAALPLIKSQNYFNLIFSCPSRLNDKWLTNKGFTYLHSEYFMERDDLNPILDYNKSLSFRMATIEDIPILCALDEVCFPDKSQDLANRFQQILSEREYEIIIAMLNKHPIGKAHIRWQSKRATLSDIAILPKEQGKGFGSSLIAYCINMILSEGKSLVDLDVETHNKKALNLYIQLGFHIQNACDYWSINLSKLEK</sequence>
<evidence type="ECO:0000313" key="4">
    <source>
        <dbReference type="EMBL" id="KGP62919.1"/>
    </source>
</evidence>
<organism evidence="4 5">
    <name type="scientific">Legionella norrlandica</name>
    <dbReference type="NCBI Taxonomy" id="1498499"/>
    <lineage>
        <taxon>Bacteria</taxon>
        <taxon>Pseudomonadati</taxon>
        <taxon>Pseudomonadota</taxon>
        <taxon>Gammaproteobacteria</taxon>
        <taxon>Legionellales</taxon>
        <taxon>Legionellaceae</taxon>
        <taxon>Legionella</taxon>
    </lineage>
</organism>
<dbReference type="GO" id="GO:0016747">
    <property type="term" value="F:acyltransferase activity, transferring groups other than amino-acyl groups"/>
    <property type="evidence" value="ECO:0007669"/>
    <property type="project" value="InterPro"/>
</dbReference>
<dbReference type="InterPro" id="IPR050832">
    <property type="entry name" value="Bact_Acetyltransf"/>
</dbReference>
<dbReference type="InterPro" id="IPR000182">
    <property type="entry name" value="GNAT_dom"/>
</dbReference>
<dbReference type="CDD" id="cd04301">
    <property type="entry name" value="NAT_SF"/>
    <property type="match status" value="2"/>
</dbReference>
<evidence type="ECO:0000259" key="3">
    <source>
        <dbReference type="PROSITE" id="PS51186"/>
    </source>
</evidence>
<protein>
    <submittedName>
        <fullName evidence="4">GNAT family acetyltransferase</fullName>
    </submittedName>
</protein>
<accession>A0A0A2SU54</accession>
<proteinExistence type="predicted"/>
<keyword evidence="2" id="KW-0012">Acyltransferase</keyword>
<feature type="domain" description="N-acetyltransferase" evidence="3">
    <location>
        <begin position="147"/>
        <end position="286"/>
    </location>
</feature>
<dbReference type="PANTHER" id="PTHR43877">
    <property type="entry name" value="AMINOALKYLPHOSPHONATE N-ACETYLTRANSFERASE-RELATED-RELATED"/>
    <property type="match status" value="1"/>
</dbReference>
<gene>
    <name evidence="4" type="ORF">EP47_09825</name>
</gene>
<dbReference type="Gene3D" id="3.40.630.30">
    <property type="match status" value="2"/>
</dbReference>
<comment type="caution">
    <text evidence="4">The sequence shown here is derived from an EMBL/GenBank/DDBJ whole genome shotgun (WGS) entry which is preliminary data.</text>
</comment>
<feature type="domain" description="N-acetyltransferase" evidence="3">
    <location>
        <begin position="3"/>
        <end position="144"/>
    </location>
</feature>